<dbReference type="Proteomes" id="UP000838672">
    <property type="component" value="Unassembled WGS sequence"/>
</dbReference>
<protein>
    <recommendedName>
        <fullName evidence="2">TadE-like domain-containing protein</fullName>
    </recommendedName>
</protein>
<evidence type="ECO:0000313" key="4">
    <source>
        <dbReference type="Proteomes" id="UP000838672"/>
    </source>
</evidence>
<keyword evidence="1" id="KW-1133">Transmembrane helix</keyword>
<dbReference type="InterPro" id="IPR012495">
    <property type="entry name" value="TadE-like_dom"/>
</dbReference>
<keyword evidence="1" id="KW-0812">Transmembrane</keyword>
<sequence length="166" mass="18489">MQFPRIHKKQRGLAIVEFTIIAAFLLFVLIAIMEFARLMYAMQSLNEMTRRGARLAAVCHVNDRNDIPSLTAITGIAPKGYEPTDMVIEYLDADGNVIAGDLTDDTNFSQIRFVRARINSFTFDLLVPFVSFDVNSVMPDFETTLPAESLGILRPTADNPNAVTNC</sequence>
<evidence type="ECO:0000259" key="2">
    <source>
        <dbReference type="Pfam" id="PF07811"/>
    </source>
</evidence>
<comment type="caution">
    <text evidence="3">The sequence shown here is derived from an EMBL/GenBank/DDBJ whole genome shotgun (WGS) entry which is preliminary data.</text>
</comment>
<feature type="transmembrane region" description="Helical" evidence="1">
    <location>
        <begin position="12"/>
        <end position="33"/>
    </location>
</feature>
<evidence type="ECO:0000256" key="1">
    <source>
        <dbReference type="SAM" id="Phobius"/>
    </source>
</evidence>
<proteinExistence type="predicted"/>
<reference evidence="3" key="1">
    <citation type="submission" date="2021-11" db="EMBL/GenBank/DDBJ databases">
        <authorList>
            <person name="Rodrigo-Torres L."/>
            <person name="Arahal R. D."/>
            <person name="Lucena T."/>
        </authorList>
    </citation>
    <scope>NUCLEOTIDE SEQUENCE</scope>
    <source>
        <strain evidence="3">CECT 7929</strain>
    </source>
</reference>
<dbReference type="Pfam" id="PF07811">
    <property type="entry name" value="TadE"/>
    <property type="match status" value="1"/>
</dbReference>
<organism evidence="3 4">
    <name type="scientific">Vibrio stylophorae</name>
    <dbReference type="NCBI Taxonomy" id="659351"/>
    <lineage>
        <taxon>Bacteria</taxon>
        <taxon>Pseudomonadati</taxon>
        <taxon>Pseudomonadota</taxon>
        <taxon>Gammaproteobacteria</taxon>
        <taxon>Vibrionales</taxon>
        <taxon>Vibrionaceae</taxon>
        <taxon>Vibrio</taxon>
    </lineage>
</organism>
<evidence type="ECO:0000313" key="3">
    <source>
        <dbReference type="EMBL" id="CAH0533935.1"/>
    </source>
</evidence>
<gene>
    <name evidence="3" type="ORF">VST7929_01812</name>
</gene>
<dbReference type="EMBL" id="CAKLDI010000001">
    <property type="protein sequence ID" value="CAH0533935.1"/>
    <property type="molecule type" value="Genomic_DNA"/>
</dbReference>
<name>A0ABN8DVT4_9VIBR</name>
<accession>A0ABN8DVT4</accession>
<feature type="domain" description="TadE-like" evidence="2">
    <location>
        <begin position="12"/>
        <end position="54"/>
    </location>
</feature>
<keyword evidence="1" id="KW-0472">Membrane</keyword>
<keyword evidence="4" id="KW-1185">Reference proteome</keyword>